<evidence type="ECO:0000313" key="8">
    <source>
        <dbReference type="EMBL" id="MDV2887283.1"/>
    </source>
</evidence>
<dbReference type="GO" id="GO:0004150">
    <property type="term" value="F:dihydroneopterin aldolase activity"/>
    <property type="evidence" value="ECO:0007669"/>
    <property type="project" value="UniProtKB-UniRule"/>
</dbReference>
<dbReference type="GO" id="GO:0005737">
    <property type="term" value="C:cytoplasm"/>
    <property type="evidence" value="ECO:0007669"/>
    <property type="project" value="TreeGrafter"/>
</dbReference>
<accession>A0AAJ2NRT8</accession>
<name>A0AAJ2NRT8_ALKPS</name>
<dbReference type="NCBIfam" id="TIGR00525">
    <property type="entry name" value="folB"/>
    <property type="match status" value="1"/>
</dbReference>
<dbReference type="InterPro" id="IPR043133">
    <property type="entry name" value="GTP-CH-I_C/QueF"/>
</dbReference>
<feature type="domain" description="Dihydroneopterin aldolase/epimerase" evidence="7">
    <location>
        <begin position="4"/>
        <end position="117"/>
    </location>
</feature>
<evidence type="ECO:0000256" key="5">
    <source>
        <dbReference type="ARBA" id="ARBA00023239"/>
    </source>
</evidence>
<comment type="catalytic activity">
    <reaction evidence="1 6">
        <text>7,8-dihydroneopterin = 6-hydroxymethyl-7,8-dihydropterin + glycolaldehyde</text>
        <dbReference type="Rhea" id="RHEA:10540"/>
        <dbReference type="ChEBI" id="CHEBI:17001"/>
        <dbReference type="ChEBI" id="CHEBI:17071"/>
        <dbReference type="ChEBI" id="CHEBI:44841"/>
        <dbReference type="EC" id="4.1.2.25"/>
    </reaction>
</comment>
<dbReference type="SUPFAM" id="SSF55620">
    <property type="entry name" value="Tetrahydrobiopterin biosynthesis enzymes-like"/>
    <property type="match status" value="1"/>
</dbReference>
<dbReference type="CDD" id="cd00534">
    <property type="entry name" value="DHNA_DHNTPE"/>
    <property type="match status" value="1"/>
</dbReference>
<dbReference type="Proteomes" id="UP001285636">
    <property type="component" value="Unassembled WGS sequence"/>
</dbReference>
<dbReference type="EC" id="4.1.2.25" evidence="6"/>
<dbReference type="RefSeq" id="WP_075684050.1">
    <property type="nucleotide sequence ID" value="NZ_CP117835.1"/>
</dbReference>
<dbReference type="Gene3D" id="3.30.1130.10">
    <property type="match status" value="1"/>
</dbReference>
<evidence type="ECO:0000313" key="9">
    <source>
        <dbReference type="Proteomes" id="UP001285636"/>
    </source>
</evidence>
<keyword evidence="5 6" id="KW-0456">Lyase</keyword>
<dbReference type="GO" id="GO:0046654">
    <property type="term" value="P:tetrahydrofolate biosynthetic process"/>
    <property type="evidence" value="ECO:0007669"/>
    <property type="project" value="UniProtKB-UniRule"/>
</dbReference>
<comment type="caution">
    <text evidence="8">The sequence shown here is derived from an EMBL/GenBank/DDBJ whole genome shotgun (WGS) entry which is preliminary data.</text>
</comment>
<sequence length="122" mass="13919">MDKIYMDGLEFYGYHGVFKEENKLGQRFYVDLTLELDLKKASASDNINETINYGEVYKKVKEIVEGEPYKLVETVAEKIAADLLGSYQRLERCTVKLIKPDPPIPGHYKSVAVEITRGKNEA</sequence>
<dbReference type="InterPro" id="IPR006157">
    <property type="entry name" value="FolB_dom"/>
</dbReference>
<comment type="function">
    <text evidence="6">Catalyzes the conversion of 7,8-dihydroneopterin to 6-hydroxymethyl-7,8-dihydropterin.</text>
</comment>
<dbReference type="PANTHER" id="PTHR42844:SF1">
    <property type="entry name" value="DIHYDRONEOPTERIN ALDOLASE 1-RELATED"/>
    <property type="match status" value="1"/>
</dbReference>
<evidence type="ECO:0000259" key="7">
    <source>
        <dbReference type="SMART" id="SM00905"/>
    </source>
</evidence>
<evidence type="ECO:0000256" key="1">
    <source>
        <dbReference type="ARBA" id="ARBA00001353"/>
    </source>
</evidence>
<dbReference type="NCBIfam" id="TIGR00526">
    <property type="entry name" value="folB_dom"/>
    <property type="match status" value="1"/>
</dbReference>
<dbReference type="PANTHER" id="PTHR42844">
    <property type="entry name" value="DIHYDRONEOPTERIN ALDOLASE 1-RELATED"/>
    <property type="match status" value="1"/>
</dbReference>
<organism evidence="8 9">
    <name type="scientific">Alkalihalophilus pseudofirmus</name>
    <name type="common">Bacillus pseudofirmus</name>
    <dbReference type="NCBI Taxonomy" id="79885"/>
    <lineage>
        <taxon>Bacteria</taxon>
        <taxon>Bacillati</taxon>
        <taxon>Bacillota</taxon>
        <taxon>Bacilli</taxon>
        <taxon>Bacillales</taxon>
        <taxon>Bacillaceae</taxon>
        <taxon>Alkalihalophilus</taxon>
    </lineage>
</organism>
<dbReference type="AlphaFoldDB" id="A0AAJ2NRT8"/>
<comment type="pathway">
    <text evidence="2 6">Cofactor biosynthesis; tetrahydrofolate biosynthesis; 2-amino-4-hydroxy-6-hydroxymethyl-7,8-dihydropteridine diphosphate from 7,8-dihydroneopterin triphosphate: step 3/4.</text>
</comment>
<dbReference type="SMART" id="SM00905">
    <property type="entry name" value="FolB"/>
    <property type="match status" value="1"/>
</dbReference>
<dbReference type="InterPro" id="IPR006156">
    <property type="entry name" value="Dihydroneopterin_aldolase"/>
</dbReference>
<gene>
    <name evidence="8" type="primary">folB</name>
    <name evidence="8" type="ORF">RYX45_19025</name>
</gene>
<dbReference type="EMBL" id="JAWJAY010000010">
    <property type="protein sequence ID" value="MDV2887283.1"/>
    <property type="molecule type" value="Genomic_DNA"/>
</dbReference>
<dbReference type="Pfam" id="PF02152">
    <property type="entry name" value="FolB"/>
    <property type="match status" value="1"/>
</dbReference>
<proteinExistence type="inferred from homology"/>
<dbReference type="GO" id="GO:0046656">
    <property type="term" value="P:folic acid biosynthetic process"/>
    <property type="evidence" value="ECO:0007669"/>
    <property type="project" value="UniProtKB-UniRule"/>
</dbReference>
<keyword evidence="4 6" id="KW-0289">Folate biosynthesis</keyword>
<evidence type="ECO:0000256" key="6">
    <source>
        <dbReference type="RuleBase" id="RU362079"/>
    </source>
</evidence>
<evidence type="ECO:0000256" key="3">
    <source>
        <dbReference type="ARBA" id="ARBA00005708"/>
    </source>
</evidence>
<dbReference type="FunFam" id="3.30.1130.10:FF:000003">
    <property type="entry name" value="7,8-dihydroneopterin aldolase"/>
    <property type="match status" value="1"/>
</dbReference>
<reference evidence="8" key="1">
    <citation type="submission" date="2023-10" db="EMBL/GenBank/DDBJ databases">
        <title>Screening of Alkalihalophilus pseudofirmusBZ-TG-HK211 and Its Alleviation of Salt Stress on Rapeseed Growth.</title>
        <authorList>
            <person name="Zhao B."/>
            <person name="Guo T."/>
        </authorList>
    </citation>
    <scope>NUCLEOTIDE SEQUENCE</scope>
    <source>
        <strain evidence="8">BZ-TG-HK211</strain>
    </source>
</reference>
<protein>
    <recommendedName>
        <fullName evidence="6">7,8-dihydroneopterin aldolase</fullName>
        <ecNumber evidence="6">4.1.2.25</ecNumber>
    </recommendedName>
</protein>
<comment type="similarity">
    <text evidence="3 6">Belongs to the DHNA family.</text>
</comment>
<evidence type="ECO:0000256" key="4">
    <source>
        <dbReference type="ARBA" id="ARBA00022909"/>
    </source>
</evidence>
<evidence type="ECO:0000256" key="2">
    <source>
        <dbReference type="ARBA" id="ARBA00005013"/>
    </source>
</evidence>